<gene>
    <name evidence="2" type="ORF">Sradi_1332300</name>
</gene>
<name>A0AAW2UQT0_SESRA</name>
<dbReference type="PANTHER" id="PTHR33116">
    <property type="entry name" value="REVERSE TRANSCRIPTASE ZINC-BINDING DOMAIN-CONTAINING PROTEIN-RELATED-RELATED"/>
    <property type="match status" value="1"/>
</dbReference>
<accession>A0AAW2UQT0</accession>
<dbReference type="EMBL" id="JACGWJ010000005">
    <property type="protein sequence ID" value="KAL0419188.1"/>
    <property type="molecule type" value="Genomic_DNA"/>
</dbReference>
<dbReference type="PANTHER" id="PTHR33116:SF78">
    <property type="entry name" value="OS12G0587133 PROTEIN"/>
    <property type="match status" value="1"/>
</dbReference>
<reference evidence="2" key="1">
    <citation type="submission" date="2020-06" db="EMBL/GenBank/DDBJ databases">
        <authorList>
            <person name="Li T."/>
            <person name="Hu X."/>
            <person name="Zhang T."/>
            <person name="Song X."/>
            <person name="Zhang H."/>
            <person name="Dai N."/>
            <person name="Sheng W."/>
            <person name="Hou X."/>
            <person name="Wei L."/>
        </authorList>
    </citation>
    <scope>NUCLEOTIDE SEQUENCE</scope>
    <source>
        <strain evidence="2">G02</strain>
        <tissue evidence="2">Leaf</tissue>
    </source>
</reference>
<comment type="caution">
    <text evidence="2">The sequence shown here is derived from an EMBL/GenBank/DDBJ whole genome shotgun (WGS) entry which is preliminary data.</text>
</comment>
<organism evidence="2">
    <name type="scientific">Sesamum radiatum</name>
    <name type="common">Black benniseed</name>
    <dbReference type="NCBI Taxonomy" id="300843"/>
    <lineage>
        <taxon>Eukaryota</taxon>
        <taxon>Viridiplantae</taxon>
        <taxon>Streptophyta</taxon>
        <taxon>Embryophyta</taxon>
        <taxon>Tracheophyta</taxon>
        <taxon>Spermatophyta</taxon>
        <taxon>Magnoliopsida</taxon>
        <taxon>eudicotyledons</taxon>
        <taxon>Gunneridae</taxon>
        <taxon>Pentapetalae</taxon>
        <taxon>asterids</taxon>
        <taxon>lamiids</taxon>
        <taxon>Lamiales</taxon>
        <taxon>Pedaliaceae</taxon>
        <taxon>Sesamum</taxon>
    </lineage>
</organism>
<evidence type="ECO:0000313" key="2">
    <source>
        <dbReference type="EMBL" id="KAL0419188.1"/>
    </source>
</evidence>
<protein>
    <recommendedName>
        <fullName evidence="1">Reverse transcriptase zinc-binding domain-containing protein</fullName>
    </recommendedName>
</protein>
<proteinExistence type="predicted"/>
<dbReference type="AlphaFoldDB" id="A0AAW2UQT0"/>
<feature type="domain" description="Reverse transcriptase zinc-binding" evidence="1">
    <location>
        <begin position="157"/>
        <end position="235"/>
    </location>
</feature>
<dbReference type="Pfam" id="PF13966">
    <property type="entry name" value="zf-RVT"/>
    <property type="match status" value="1"/>
</dbReference>
<reference evidence="2" key="2">
    <citation type="journal article" date="2024" name="Plant">
        <title>Genomic evolution and insights into agronomic trait innovations of Sesamum species.</title>
        <authorList>
            <person name="Miao H."/>
            <person name="Wang L."/>
            <person name="Qu L."/>
            <person name="Liu H."/>
            <person name="Sun Y."/>
            <person name="Le M."/>
            <person name="Wang Q."/>
            <person name="Wei S."/>
            <person name="Zheng Y."/>
            <person name="Lin W."/>
            <person name="Duan Y."/>
            <person name="Cao H."/>
            <person name="Xiong S."/>
            <person name="Wang X."/>
            <person name="Wei L."/>
            <person name="Li C."/>
            <person name="Ma Q."/>
            <person name="Ju M."/>
            <person name="Zhao R."/>
            <person name="Li G."/>
            <person name="Mu C."/>
            <person name="Tian Q."/>
            <person name="Mei H."/>
            <person name="Zhang T."/>
            <person name="Gao T."/>
            <person name="Zhang H."/>
        </authorList>
    </citation>
    <scope>NUCLEOTIDE SEQUENCE</scope>
    <source>
        <strain evidence="2">G02</strain>
    </source>
</reference>
<evidence type="ECO:0000259" key="1">
    <source>
        <dbReference type="Pfam" id="PF13966"/>
    </source>
</evidence>
<dbReference type="InterPro" id="IPR026960">
    <property type="entry name" value="RVT-Znf"/>
</dbReference>
<sequence>MLTAMQQYWTSIFILPKGVVKTVETQLRRFLWKGHNDVGYAKISWAQVYLPMGEGGLGVHDIAALNHVLTCTGHRFLLWHDPWFPDGSLLHKVPRAPSLLGLPNNSPLRAVIREGDWSWPNPIRPPVELLFILHNLPSTHQDEDTIIWGNSKNIFITLQTYKFFIPQVPKVPWSTLLRGRFKIARYSFVLWLAILGRLSTMDKPWLQGLPLRQCILCEAGTVETHDHLFFQCTFSIPCLTILRRNVKMQWPYSEWKRAIMWASVKWREKHFVNMVYRALLYDIVYHVWSERNCRRFMLQKRNPIQVADFVLEEMRQRIISEKLLISLQVASLYKLWRISRR</sequence>